<dbReference type="Proteomes" id="UP000295304">
    <property type="component" value="Unassembled WGS sequence"/>
</dbReference>
<dbReference type="RefSeq" id="WP_132937691.1">
    <property type="nucleotide sequence ID" value="NZ_CP119676.1"/>
</dbReference>
<dbReference type="AlphaFoldDB" id="A0A4V2UP87"/>
<protein>
    <submittedName>
        <fullName evidence="2">Putative DNA-binding protein</fullName>
    </submittedName>
</protein>
<keyword evidence="2" id="KW-0238">DNA-binding</keyword>
<dbReference type="Gene3D" id="1.10.150.690">
    <property type="entry name" value="DUF2063"/>
    <property type="match status" value="1"/>
</dbReference>
<name>A0A4V2UP87_9PROT</name>
<organism evidence="2 3">
    <name type="scientific">Varunaivibrio sulfuroxidans</name>
    <dbReference type="NCBI Taxonomy" id="1773489"/>
    <lineage>
        <taxon>Bacteria</taxon>
        <taxon>Pseudomonadati</taxon>
        <taxon>Pseudomonadota</taxon>
        <taxon>Alphaproteobacteria</taxon>
        <taxon>Rhodospirillales</taxon>
        <taxon>Magnetovibrionaceae</taxon>
        <taxon>Varunaivibrio</taxon>
    </lineage>
</organism>
<dbReference type="OrthoDB" id="4146344at2"/>
<accession>A0A4V2UP87</accession>
<dbReference type="InterPro" id="IPR018640">
    <property type="entry name" value="DUF2063"/>
</dbReference>
<dbReference type="Pfam" id="PF09836">
    <property type="entry name" value="DUF2063"/>
    <property type="match status" value="1"/>
</dbReference>
<dbReference type="InterPro" id="IPR022357">
    <property type="entry name" value="MIP_CS"/>
</dbReference>
<dbReference type="GO" id="GO:0003677">
    <property type="term" value="F:DNA binding"/>
    <property type="evidence" value="ECO:0007669"/>
    <property type="project" value="UniProtKB-KW"/>
</dbReference>
<feature type="domain" description="Putative DNA-binding" evidence="1">
    <location>
        <begin position="6"/>
        <end position="101"/>
    </location>
</feature>
<evidence type="ECO:0000313" key="2">
    <source>
        <dbReference type="EMBL" id="TCS64961.1"/>
    </source>
</evidence>
<keyword evidence="3" id="KW-1185">Reference proteome</keyword>
<comment type="caution">
    <text evidence="2">The sequence shown here is derived from an EMBL/GenBank/DDBJ whole genome shotgun (WGS) entry which is preliminary data.</text>
</comment>
<evidence type="ECO:0000313" key="3">
    <source>
        <dbReference type="Proteomes" id="UP000295304"/>
    </source>
</evidence>
<dbReference type="InterPro" id="IPR044922">
    <property type="entry name" value="DUF2063_N_sf"/>
</dbReference>
<proteinExistence type="predicted"/>
<dbReference type="EMBL" id="SLZW01000001">
    <property type="protein sequence ID" value="TCS64961.1"/>
    <property type="molecule type" value="Genomic_DNA"/>
</dbReference>
<reference evidence="2 3" key="1">
    <citation type="submission" date="2019-03" db="EMBL/GenBank/DDBJ databases">
        <title>Genomic Encyclopedia of Type Strains, Phase IV (KMG-IV): sequencing the most valuable type-strain genomes for metagenomic binning, comparative biology and taxonomic classification.</title>
        <authorList>
            <person name="Goeker M."/>
        </authorList>
    </citation>
    <scope>NUCLEOTIDE SEQUENCE [LARGE SCALE GENOMIC DNA]</scope>
    <source>
        <strain evidence="2 3">DSM 101688</strain>
    </source>
</reference>
<sequence length="272" mass="29545">MPTLSELQRNFLDAVLGEDGVTNAPLDALITENGIPAARRLQIYKNNTFITLGEALAADYPVVARLVGDDFFAYLARHYIRAFPPPSGTLIDFGTHLGAFLADFEAARDLVYLPDVARLEWAWQKAYHSLDATALSADDLRDIAPDRYGDVVFAVHPSARIVRSHYPVARIWAANQTPPEDDENGEAENEIDLNDGGENVLVVRPEATVHVIALPAADISFIEALGRSAPLARAIESVQRAARDAAAPENFNPTVSLGRLVALGALSHWTIA</sequence>
<gene>
    <name evidence="2" type="ORF">EDD55_101292</name>
</gene>
<dbReference type="PROSITE" id="PS00221">
    <property type="entry name" value="MIP"/>
    <property type="match status" value="1"/>
</dbReference>
<evidence type="ECO:0000259" key="1">
    <source>
        <dbReference type="Pfam" id="PF09836"/>
    </source>
</evidence>